<keyword evidence="2" id="KW-1185">Reference proteome</keyword>
<protein>
    <submittedName>
        <fullName evidence="1">Uncharacterized protein</fullName>
    </submittedName>
</protein>
<evidence type="ECO:0000313" key="2">
    <source>
        <dbReference type="Proteomes" id="UP000614261"/>
    </source>
</evidence>
<dbReference type="Proteomes" id="UP000614261">
    <property type="component" value="Unassembled WGS sequence"/>
</dbReference>
<name>A0ABQ1J4J7_9SPHN</name>
<accession>A0ABQ1J4J7</accession>
<reference evidence="2" key="1">
    <citation type="journal article" date="2019" name="Int. J. Syst. Evol. Microbiol.">
        <title>The Global Catalogue of Microorganisms (GCM) 10K type strain sequencing project: providing services to taxonomists for standard genome sequencing and annotation.</title>
        <authorList>
            <consortium name="The Broad Institute Genomics Platform"/>
            <consortium name="The Broad Institute Genome Sequencing Center for Infectious Disease"/>
            <person name="Wu L."/>
            <person name="Ma J."/>
        </authorList>
    </citation>
    <scope>NUCLEOTIDE SEQUENCE [LARGE SCALE GENOMIC DNA]</scope>
    <source>
        <strain evidence="2">CGMCC 1.12851</strain>
    </source>
</reference>
<evidence type="ECO:0000313" key="1">
    <source>
        <dbReference type="EMBL" id="GGB58484.1"/>
    </source>
</evidence>
<comment type="caution">
    <text evidence="1">The sequence shown here is derived from an EMBL/GenBank/DDBJ whole genome shotgun (WGS) entry which is preliminary data.</text>
</comment>
<organism evidence="1 2">
    <name type="scientific">Blastomonas aquatica</name>
    <dbReference type="NCBI Taxonomy" id="1510276"/>
    <lineage>
        <taxon>Bacteria</taxon>
        <taxon>Pseudomonadati</taxon>
        <taxon>Pseudomonadota</taxon>
        <taxon>Alphaproteobacteria</taxon>
        <taxon>Sphingomonadales</taxon>
        <taxon>Sphingomonadaceae</taxon>
        <taxon>Blastomonas</taxon>
    </lineage>
</organism>
<dbReference type="EMBL" id="BMGD01000002">
    <property type="protein sequence ID" value="GGB58484.1"/>
    <property type="molecule type" value="Genomic_DNA"/>
</dbReference>
<gene>
    <name evidence="1" type="ORF">GCM10010833_11570</name>
</gene>
<sequence length="105" mass="11860">MIPKPLREFMRELHEATDAGNVSWSEGASQDSFICSRKSFNLHISLYFDPEEGVTYYNFSINGKKSASFSVSSLENDFKFMNDFHSSIQINANGLDGIAKEFFGD</sequence>
<proteinExistence type="predicted"/>